<proteinExistence type="predicted"/>
<name>A0A165C271_9APHY</name>
<dbReference type="SUPFAM" id="SSF52833">
    <property type="entry name" value="Thioredoxin-like"/>
    <property type="match status" value="1"/>
</dbReference>
<gene>
    <name evidence="1" type="ORF">LAESUDRAFT_662670</name>
</gene>
<organism evidence="1 2">
    <name type="scientific">Laetiporus sulphureus 93-53</name>
    <dbReference type="NCBI Taxonomy" id="1314785"/>
    <lineage>
        <taxon>Eukaryota</taxon>
        <taxon>Fungi</taxon>
        <taxon>Dikarya</taxon>
        <taxon>Basidiomycota</taxon>
        <taxon>Agaricomycotina</taxon>
        <taxon>Agaricomycetes</taxon>
        <taxon>Polyporales</taxon>
        <taxon>Laetiporus</taxon>
    </lineage>
</organism>
<dbReference type="EMBL" id="KV427656">
    <property type="protein sequence ID" value="KZT02065.1"/>
    <property type="molecule type" value="Genomic_DNA"/>
</dbReference>
<evidence type="ECO:0008006" key="3">
    <source>
        <dbReference type="Google" id="ProtNLM"/>
    </source>
</evidence>
<evidence type="ECO:0000313" key="2">
    <source>
        <dbReference type="Proteomes" id="UP000076871"/>
    </source>
</evidence>
<dbReference type="RefSeq" id="XP_040759805.1">
    <property type="nucleotide sequence ID" value="XM_040905005.1"/>
</dbReference>
<dbReference type="GeneID" id="63822035"/>
<reference evidence="1 2" key="1">
    <citation type="journal article" date="2016" name="Mol. Biol. Evol.">
        <title>Comparative Genomics of Early-Diverging Mushroom-Forming Fungi Provides Insights into the Origins of Lignocellulose Decay Capabilities.</title>
        <authorList>
            <person name="Nagy L.G."/>
            <person name="Riley R."/>
            <person name="Tritt A."/>
            <person name="Adam C."/>
            <person name="Daum C."/>
            <person name="Floudas D."/>
            <person name="Sun H."/>
            <person name="Yadav J.S."/>
            <person name="Pangilinan J."/>
            <person name="Larsson K.H."/>
            <person name="Matsuura K."/>
            <person name="Barry K."/>
            <person name="Labutti K."/>
            <person name="Kuo R."/>
            <person name="Ohm R.A."/>
            <person name="Bhattacharya S.S."/>
            <person name="Shirouzu T."/>
            <person name="Yoshinaga Y."/>
            <person name="Martin F.M."/>
            <person name="Grigoriev I.V."/>
            <person name="Hibbett D.S."/>
        </authorList>
    </citation>
    <scope>NUCLEOTIDE SEQUENCE [LARGE SCALE GENOMIC DNA]</scope>
    <source>
        <strain evidence="1 2">93-53</strain>
    </source>
</reference>
<evidence type="ECO:0000313" key="1">
    <source>
        <dbReference type="EMBL" id="KZT02065.1"/>
    </source>
</evidence>
<protein>
    <recommendedName>
        <fullName evidence="3">AhpC-TSA-domain-containing protein</fullName>
    </recommendedName>
</protein>
<dbReference type="InParanoid" id="A0A165C271"/>
<dbReference type="CDD" id="cd02970">
    <property type="entry name" value="PRX_like2"/>
    <property type="match status" value="1"/>
</dbReference>
<accession>A0A165C271</accession>
<dbReference type="Proteomes" id="UP000076871">
    <property type="component" value="Unassembled WGS sequence"/>
</dbReference>
<dbReference type="Pfam" id="PF13911">
    <property type="entry name" value="AhpC-TSA_2"/>
    <property type="match status" value="1"/>
</dbReference>
<dbReference type="AlphaFoldDB" id="A0A165C271"/>
<dbReference type="STRING" id="1314785.A0A165C271"/>
<dbReference type="InterPro" id="IPR036249">
    <property type="entry name" value="Thioredoxin-like_sf"/>
</dbReference>
<dbReference type="InterPro" id="IPR032801">
    <property type="entry name" value="PXL2A/B/C"/>
</dbReference>
<keyword evidence="2" id="KW-1185">Reference proteome</keyword>
<dbReference type="PANTHER" id="PTHR28630">
    <property type="match status" value="1"/>
</dbReference>
<dbReference type="OrthoDB" id="40334at2759"/>
<dbReference type="Gene3D" id="3.40.30.10">
    <property type="entry name" value="Glutaredoxin"/>
    <property type="match status" value="1"/>
</dbReference>
<sequence length="196" mass="21535">MTLPDDKTVREASKVTVYDASGNPVEFGSLFRGQKTIVVFIRHFFCGVCQYVAQLATVRSDALEQAGVRLVVIGCGDWQPIKSYCENTGYKGDLYADPSRVLHQLLALAESLERTPAGQEKRTYLGKSFIGNVVKSIWDGPFKNPQLIGKQGNISQLGGDFIFGPGETCSFASRMKHTEDHIDVADLMHEAGVSYP</sequence>
<dbReference type="PANTHER" id="PTHR28630:SF3">
    <property type="entry name" value="PEROXIREDOXIN-LIKE 2C"/>
    <property type="match status" value="1"/>
</dbReference>